<comment type="similarity">
    <text evidence="1">Belongs to the cytochrome P450 family.</text>
</comment>
<dbReference type="STRING" id="441960.B6QNW1"/>
<sequence>MKFATDGEEAVQWGLVHIELRRASFTGVQATLIIFRAENGNLSNYPGPRISKYTDLVAKYHFLSGDRPVYVHKLHEKYGPVVRISPYELDISEIYAVKEIHRVGGHYRKSDFYRSIRHRSIRTLFSTTNPQHHVVRRRLLSAGMAHTLATLVRLTIKQMDDEMSRRGAVDVFKWWTFMATDVIGELGFGQSFQTLEHGEKTQYVKNLENVSSFMAIRVIFPTLIAYSALLPIPLFKRVQEAGRRMAQYAHQAIRNYQSVIEKNPDNPKKTLFTKMFNGGPEGLEFQEIIPEAGGYIVAGSDTTAITLTYLVWAVCRKPLIRDKLVAEVSALPPDVTQDSVRDLPYLNQVIQEALRIHSAVPSALPRAAPPEGASLAGYRIPGGVTVSTQAYTLHRNPDVFPNPHIFNPSRWENPSKEMKHVFMPFGGGSRSKPPFKRLFSTTCNYPILPNIPKSKGFGEGGNVR</sequence>
<evidence type="ECO:0000313" key="3">
    <source>
        <dbReference type="EMBL" id="EEA21187.1"/>
    </source>
</evidence>
<dbReference type="PRINTS" id="PR00463">
    <property type="entry name" value="EP450I"/>
</dbReference>
<dbReference type="OrthoDB" id="4216693at2759"/>
<dbReference type="InterPro" id="IPR036396">
    <property type="entry name" value="Cyt_P450_sf"/>
</dbReference>
<keyword evidence="2" id="KW-0560">Oxidoreductase</keyword>
<dbReference type="InterPro" id="IPR050121">
    <property type="entry name" value="Cytochrome_P450_monoxygenase"/>
</dbReference>
<dbReference type="GO" id="GO:0005506">
    <property type="term" value="F:iron ion binding"/>
    <property type="evidence" value="ECO:0007669"/>
    <property type="project" value="InterPro"/>
</dbReference>
<keyword evidence="3" id="KW-0503">Monooxygenase</keyword>
<dbReference type="Pfam" id="PF00067">
    <property type="entry name" value="p450"/>
    <property type="match status" value="1"/>
</dbReference>
<proteinExistence type="inferred from homology"/>
<protein>
    <submittedName>
        <fullName evidence="3">Benzoate 4-monooxygenase cytochrome P450, putative</fullName>
    </submittedName>
</protein>
<dbReference type="VEuPathDB" id="FungiDB:PMAA_049850"/>
<dbReference type="Proteomes" id="UP000001294">
    <property type="component" value="Unassembled WGS sequence"/>
</dbReference>
<dbReference type="InterPro" id="IPR002401">
    <property type="entry name" value="Cyt_P450_E_grp-I"/>
</dbReference>
<gene>
    <name evidence="3" type="ORF">PMAA_049850</name>
</gene>
<dbReference type="InterPro" id="IPR001128">
    <property type="entry name" value="Cyt_P450"/>
</dbReference>
<evidence type="ECO:0000256" key="1">
    <source>
        <dbReference type="ARBA" id="ARBA00010617"/>
    </source>
</evidence>
<dbReference type="EMBL" id="DS995904">
    <property type="protein sequence ID" value="EEA21187.1"/>
    <property type="molecule type" value="Genomic_DNA"/>
</dbReference>
<dbReference type="PANTHER" id="PTHR24305:SF96">
    <property type="entry name" value="CYTOCHROME P450 MONOOXYGENASE STCB-RELATED"/>
    <property type="match status" value="1"/>
</dbReference>
<dbReference type="PANTHER" id="PTHR24305">
    <property type="entry name" value="CYTOCHROME P450"/>
    <property type="match status" value="1"/>
</dbReference>
<dbReference type="GO" id="GO:0020037">
    <property type="term" value="F:heme binding"/>
    <property type="evidence" value="ECO:0007669"/>
    <property type="project" value="InterPro"/>
</dbReference>
<dbReference type="HOGENOM" id="CLU_001570_14_2_1"/>
<evidence type="ECO:0000256" key="2">
    <source>
        <dbReference type="ARBA" id="ARBA00023002"/>
    </source>
</evidence>
<dbReference type="PRINTS" id="PR00385">
    <property type="entry name" value="P450"/>
</dbReference>
<evidence type="ECO:0000313" key="4">
    <source>
        <dbReference type="Proteomes" id="UP000001294"/>
    </source>
</evidence>
<dbReference type="GO" id="GO:0004497">
    <property type="term" value="F:monooxygenase activity"/>
    <property type="evidence" value="ECO:0007669"/>
    <property type="project" value="UniProtKB-KW"/>
</dbReference>
<dbReference type="GO" id="GO:0016705">
    <property type="term" value="F:oxidoreductase activity, acting on paired donors, with incorporation or reduction of molecular oxygen"/>
    <property type="evidence" value="ECO:0007669"/>
    <property type="project" value="InterPro"/>
</dbReference>
<dbReference type="PhylomeDB" id="B6QNW1"/>
<accession>B6QNW1</accession>
<organism evidence="3 4">
    <name type="scientific">Talaromyces marneffei (strain ATCC 18224 / CBS 334.59 / QM 7333)</name>
    <name type="common">Penicillium marneffei</name>
    <dbReference type="NCBI Taxonomy" id="441960"/>
    <lineage>
        <taxon>Eukaryota</taxon>
        <taxon>Fungi</taxon>
        <taxon>Dikarya</taxon>
        <taxon>Ascomycota</taxon>
        <taxon>Pezizomycotina</taxon>
        <taxon>Eurotiomycetes</taxon>
        <taxon>Eurotiomycetidae</taxon>
        <taxon>Eurotiales</taxon>
        <taxon>Trichocomaceae</taxon>
        <taxon>Talaromyces</taxon>
        <taxon>Talaromyces sect. Talaromyces</taxon>
    </lineage>
</organism>
<dbReference type="SUPFAM" id="SSF48264">
    <property type="entry name" value="Cytochrome P450"/>
    <property type="match status" value="1"/>
</dbReference>
<keyword evidence="4" id="KW-1185">Reference proteome</keyword>
<name>B6QNW1_TALMQ</name>
<reference evidence="4" key="1">
    <citation type="journal article" date="2015" name="Genome Announc.">
        <title>Genome sequence of the AIDS-associated pathogen Penicillium marneffei (ATCC18224) and its near taxonomic relative Talaromyces stipitatus (ATCC10500).</title>
        <authorList>
            <person name="Nierman W.C."/>
            <person name="Fedorova-Abrams N.D."/>
            <person name="Andrianopoulos A."/>
        </authorList>
    </citation>
    <scope>NUCLEOTIDE SEQUENCE [LARGE SCALE GENOMIC DNA]</scope>
    <source>
        <strain evidence="4">ATCC 18224 / CBS 334.59 / QM 7333</strain>
    </source>
</reference>
<dbReference type="AlphaFoldDB" id="B6QNW1"/>
<dbReference type="Gene3D" id="1.10.630.10">
    <property type="entry name" value="Cytochrome P450"/>
    <property type="match status" value="1"/>
</dbReference>